<evidence type="ECO:0000313" key="4">
    <source>
        <dbReference type="Proteomes" id="UP001058602"/>
    </source>
</evidence>
<accession>A0ABY5LNP9</accession>
<evidence type="ECO:0000259" key="2">
    <source>
        <dbReference type="Pfam" id="PF13778"/>
    </source>
</evidence>
<evidence type="ECO:0000313" key="3">
    <source>
        <dbReference type="EMBL" id="UUM32418.1"/>
    </source>
</evidence>
<gene>
    <name evidence="3" type="ORF">NP165_19280</name>
</gene>
<proteinExistence type="predicted"/>
<evidence type="ECO:0000256" key="1">
    <source>
        <dbReference type="ARBA" id="ARBA00022729"/>
    </source>
</evidence>
<dbReference type="RefSeq" id="WP_257086084.1">
    <property type="nucleotide sequence ID" value="NZ_CP102097.1"/>
</dbReference>
<dbReference type="Pfam" id="PF13778">
    <property type="entry name" value="DUF4174"/>
    <property type="match status" value="1"/>
</dbReference>
<sequence length="145" mass="16770">MRSLLFLILMLMNPIACYAYPSYSSHWAHRSVIYFAPSNDEHVKQFLLEALINDCELSERDIVTLVITADGFTAPSWVKEEFNLRRMFKIYRIAPSEHTAVLIGKDGIEKLRWGKKTDWRYVLKTVDLSPARQQEKSSNTSPCSI</sequence>
<feature type="domain" description="DUF4174" evidence="2">
    <location>
        <begin position="25"/>
        <end position="135"/>
    </location>
</feature>
<protein>
    <submittedName>
        <fullName evidence="3">DUF4174 domain-containing protein</fullName>
    </submittedName>
</protein>
<reference evidence="3" key="1">
    <citation type="submission" date="2022-07" db="EMBL/GenBank/DDBJ databases">
        <title>Complete genome of Vibrio japonicus strain JCM 31412T and phylogenomic assessment of the Nereis clade of the genus Vibrio.</title>
        <authorList>
            <person name="Shlafstein M.D."/>
            <person name="Emsley S.A."/>
            <person name="Ushijima B."/>
            <person name="Videau P."/>
            <person name="Saw J.H."/>
        </authorList>
    </citation>
    <scope>NUCLEOTIDE SEQUENCE</scope>
    <source>
        <strain evidence="3">JCM 31412</strain>
    </source>
</reference>
<organism evidence="3 4">
    <name type="scientific">Vibrio japonicus</name>
    <dbReference type="NCBI Taxonomy" id="1824638"/>
    <lineage>
        <taxon>Bacteria</taxon>
        <taxon>Pseudomonadati</taxon>
        <taxon>Pseudomonadota</taxon>
        <taxon>Gammaproteobacteria</taxon>
        <taxon>Vibrionales</taxon>
        <taxon>Vibrionaceae</taxon>
        <taxon>Vibrio</taxon>
    </lineage>
</organism>
<keyword evidence="1" id="KW-0732">Signal</keyword>
<dbReference type="EMBL" id="CP102097">
    <property type="protein sequence ID" value="UUM32418.1"/>
    <property type="molecule type" value="Genomic_DNA"/>
</dbReference>
<keyword evidence="4" id="KW-1185">Reference proteome</keyword>
<dbReference type="InterPro" id="IPR025232">
    <property type="entry name" value="DUF4174"/>
</dbReference>
<dbReference type="Proteomes" id="UP001058602">
    <property type="component" value="Chromosome 2"/>
</dbReference>
<name>A0ABY5LNP9_9VIBR</name>